<sequence>MTDQNNMEINLDTVLLSSDKILNTLLKDIVIKVKNYGEAHIANINKLVQIGLALSIEKDINVLLEKIVNEARALTHADAGTLYISDETRRHLDFMIMQNDSMSTRLGGASGKEINLPKVPLYIDGQPNYANVSSYVALTGKTVNIPDVYAASEFDFTGPRKYDQTTGYRSKSMLVHPMINHENDVIGVLQLLNAQNPETGEVIPFSKDFNVLIGALASQAAVALNNAQLIKSMRELLYSFIEIIAKAIDEKSPYTGGHIKLVVELSMMIAETINKENSGPFKDVNFNEEELEELRLAAWMHDVGKITTPEYVVDKSTKLETVFDRIHHVKLRFQLIKQLVVNKYESKINHARLIQMPEAEINQLIDARDREIQSIEDDFAFIQSCTKTGEFMTDKKIDRIQLIAKKTYIYDGHVTPYLTDDETENLCIRRGTLTDKERKIIENHSIMTYKMLEPLPFPRHLVNVPLYASGHHEKVNGTGYPYGVDTPELSIQARIMAIADIFEALTAQDRPYRGPMKLSQALDILRSMRDNGHIDPDLFELFISSGIYLKYAKKVLKPEQVDV</sequence>
<dbReference type="InterPro" id="IPR006674">
    <property type="entry name" value="HD_domain"/>
</dbReference>
<evidence type="ECO:0000259" key="1">
    <source>
        <dbReference type="PROSITE" id="PS51832"/>
    </source>
</evidence>
<dbReference type="PROSITE" id="PS51832">
    <property type="entry name" value="HD_GYP"/>
    <property type="match status" value="1"/>
</dbReference>
<dbReference type="Proteomes" id="UP000189670">
    <property type="component" value="Unassembled WGS sequence"/>
</dbReference>
<dbReference type="Pfam" id="PF01590">
    <property type="entry name" value="GAF"/>
    <property type="match status" value="1"/>
</dbReference>
<dbReference type="AlphaFoldDB" id="A0A1V1PAM8"/>
<dbReference type="EMBL" id="ATBP01000201">
    <property type="protein sequence ID" value="ETR71962.1"/>
    <property type="molecule type" value="Genomic_DNA"/>
</dbReference>
<proteinExistence type="predicted"/>
<dbReference type="SMART" id="SM00471">
    <property type="entry name" value="HDc"/>
    <property type="match status" value="1"/>
</dbReference>
<dbReference type="SMART" id="SM00065">
    <property type="entry name" value="GAF"/>
    <property type="match status" value="1"/>
</dbReference>
<dbReference type="Pfam" id="PF13487">
    <property type="entry name" value="HD_5"/>
    <property type="match status" value="1"/>
</dbReference>
<organism evidence="2 3">
    <name type="scientific">Candidatus Magnetoglobus multicellularis str. Araruama</name>
    <dbReference type="NCBI Taxonomy" id="890399"/>
    <lineage>
        <taxon>Bacteria</taxon>
        <taxon>Pseudomonadati</taxon>
        <taxon>Thermodesulfobacteriota</taxon>
        <taxon>Desulfobacteria</taxon>
        <taxon>Desulfobacterales</taxon>
        <taxon>Desulfobacteraceae</taxon>
        <taxon>Candidatus Magnetoglobus</taxon>
    </lineage>
</organism>
<dbReference type="PANTHER" id="PTHR43155:SF2">
    <property type="entry name" value="CYCLIC DI-GMP PHOSPHODIESTERASE PA4108"/>
    <property type="match status" value="1"/>
</dbReference>
<dbReference type="InterPro" id="IPR037522">
    <property type="entry name" value="HD_GYP_dom"/>
</dbReference>
<dbReference type="InterPro" id="IPR029016">
    <property type="entry name" value="GAF-like_dom_sf"/>
</dbReference>
<dbReference type="InterPro" id="IPR003018">
    <property type="entry name" value="GAF"/>
</dbReference>
<dbReference type="SUPFAM" id="SSF55781">
    <property type="entry name" value="GAF domain-like"/>
    <property type="match status" value="1"/>
</dbReference>
<reference evidence="3" key="1">
    <citation type="submission" date="2012-11" db="EMBL/GenBank/DDBJ databases">
        <authorList>
            <person name="Lucero-Rivera Y.E."/>
            <person name="Tovar-Ramirez D."/>
        </authorList>
    </citation>
    <scope>NUCLEOTIDE SEQUENCE [LARGE SCALE GENOMIC DNA]</scope>
    <source>
        <strain evidence="3">Araruama</strain>
    </source>
</reference>
<dbReference type="GO" id="GO:0016787">
    <property type="term" value="F:hydrolase activity"/>
    <property type="evidence" value="ECO:0007669"/>
    <property type="project" value="UniProtKB-KW"/>
</dbReference>
<dbReference type="Pfam" id="PF01966">
    <property type="entry name" value="HD"/>
    <property type="match status" value="1"/>
</dbReference>
<feature type="domain" description="HD-GYP" evidence="1">
    <location>
        <begin position="353"/>
        <end position="558"/>
    </location>
</feature>
<gene>
    <name evidence="2" type="ORF">OMM_02085</name>
</gene>
<name>A0A1V1PAM8_9BACT</name>
<comment type="caution">
    <text evidence="2">The sequence shown here is derived from an EMBL/GenBank/DDBJ whole genome shotgun (WGS) entry which is preliminary data.</text>
</comment>
<protein>
    <submittedName>
        <fullName evidence="2">Metal dependent phosphohydrolase</fullName>
    </submittedName>
</protein>
<dbReference type="SUPFAM" id="SSF109604">
    <property type="entry name" value="HD-domain/PDEase-like"/>
    <property type="match status" value="2"/>
</dbReference>
<dbReference type="PANTHER" id="PTHR43155">
    <property type="entry name" value="CYCLIC DI-GMP PHOSPHODIESTERASE PA4108-RELATED"/>
    <property type="match status" value="1"/>
</dbReference>
<dbReference type="Gene3D" id="1.10.3210.10">
    <property type="entry name" value="Hypothetical protein af1432"/>
    <property type="match status" value="2"/>
</dbReference>
<dbReference type="CDD" id="cd00077">
    <property type="entry name" value="HDc"/>
    <property type="match status" value="2"/>
</dbReference>
<keyword evidence="2" id="KW-0378">Hydrolase</keyword>
<dbReference type="InterPro" id="IPR003607">
    <property type="entry name" value="HD/PDEase_dom"/>
</dbReference>
<accession>A0A1V1PAM8</accession>
<dbReference type="Gene3D" id="3.30.450.40">
    <property type="match status" value="1"/>
</dbReference>
<evidence type="ECO:0000313" key="2">
    <source>
        <dbReference type="EMBL" id="ETR71962.1"/>
    </source>
</evidence>
<evidence type="ECO:0000313" key="3">
    <source>
        <dbReference type="Proteomes" id="UP000189670"/>
    </source>
</evidence>